<keyword evidence="2" id="KW-0716">Sensory transduction</keyword>
<dbReference type="InterPro" id="IPR014756">
    <property type="entry name" value="Ig_E-set"/>
</dbReference>
<evidence type="ECO:0000259" key="3">
    <source>
        <dbReference type="SMART" id="SM01017"/>
    </source>
</evidence>
<dbReference type="InterPro" id="IPR011021">
    <property type="entry name" value="Arrestin-like_N"/>
</dbReference>
<accession>A0A194QIZ9</accession>
<reference evidence="4 5" key="1">
    <citation type="journal article" date="2015" name="Nat. Commun.">
        <title>Outbred genome sequencing and CRISPR/Cas9 gene editing in butterflies.</title>
        <authorList>
            <person name="Li X."/>
            <person name="Fan D."/>
            <person name="Zhang W."/>
            <person name="Liu G."/>
            <person name="Zhang L."/>
            <person name="Zhao L."/>
            <person name="Fang X."/>
            <person name="Chen L."/>
            <person name="Dong Y."/>
            <person name="Chen Y."/>
            <person name="Ding Y."/>
            <person name="Zhao R."/>
            <person name="Feng M."/>
            <person name="Zhu Y."/>
            <person name="Feng Y."/>
            <person name="Jiang X."/>
            <person name="Zhu D."/>
            <person name="Xiang H."/>
            <person name="Feng X."/>
            <person name="Li S."/>
            <person name="Wang J."/>
            <person name="Zhang G."/>
            <person name="Kronforst M.R."/>
            <person name="Wang W."/>
        </authorList>
    </citation>
    <scope>NUCLEOTIDE SEQUENCE [LARGE SCALE GENOMIC DNA]</scope>
    <source>
        <strain evidence="4">Ya'a_city_454_Px</strain>
        <tissue evidence="4">Whole body</tissue>
    </source>
</reference>
<sequence>MNDVQNIIDRQLGIFCRFNYDNILKRLVVNYEESFYGALSAEQDPPIFACRFAEVSGYEHIKGLSFRALALSLPLALWPEALFTILSCLDSIIIYLDVIVIKNHGTQAMRLSADQNRVDTSNRREFISEASKRAKQGSSYKVCLPEMGIFCEINLHKSNDGVFIAGSKVHGVIRYAVDVETTFSQISVSLKGRGILSIKRKHSDKSKEVTHCCSEVYLDLKDVVTVSEKNIVPAGSYDIPFTFELPENIPATFRHASSNMQYAISCNIRYMIRIKFKRPGFLKFAKTYKKEIEVESGITPRLPLEPIVYGKQKKLSQLFSRKSNTINIKAGVAKSVLAPGDTLDLEYEVRNDSEVTVRAVETKIVEVLKFTTKTKTVKMSLDVPHAESKAGSVKCGESQTMRLLLNVPPDTRSLDFSGLVARDYFVQMTVELPFPHFNCVLLMPLQVGQDGRGYAVTPPPAYWEVMLHEDKDHKE</sequence>
<dbReference type="Gene3D" id="2.60.40.640">
    <property type="match status" value="2"/>
</dbReference>
<dbReference type="SUPFAM" id="SSF81296">
    <property type="entry name" value="E set domains"/>
    <property type="match status" value="2"/>
</dbReference>
<dbReference type="STRING" id="66420.A0A194QIZ9"/>
<dbReference type="GO" id="GO:0005737">
    <property type="term" value="C:cytoplasm"/>
    <property type="evidence" value="ECO:0007669"/>
    <property type="project" value="TreeGrafter"/>
</dbReference>
<dbReference type="PANTHER" id="PTHR11188:SF176">
    <property type="entry name" value="ARRESTIN DOMAIN-CONTAINING PROTEIN 1"/>
    <property type="match status" value="1"/>
</dbReference>
<dbReference type="InterPro" id="IPR050357">
    <property type="entry name" value="Arrestin_domain-protein"/>
</dbReference>
<dbReference type="PANTHER" id="PTHR11188">
    <property type="entry name" value="ARRESTIN DOMAIN CONTAINING PROTEIN"/>
    <property type="match status" value="1"/>
</dbReference>
<comment type="similarity">
    <text evidence="1">Belongs to the arrestin family.</text>
</comment>
<dbReference type="InterPro" id="IPR011022">
    <property type="entry name" value="Arrestin_C-like"/>
</dbReference>
<dbReference type="EMBL" id="KQ458671">
    <property type="protein sequence ID" value="KPJ05533.1"/>
    <property type="molecule type" value="Genomic_DNA"/>
</dbReference>
<dbReference type="Pfam" id="PF02752">
    <property type="entry name" value="Arrestin_C"/>
    <property type="match status" value="1"/>
</dbReference>
<protein>
    <submittedName>
        <fullName evidence="4">Arrestin domain-containing protein 3</fullName>
    </submittedName>
</protein>
<evidence type="ECO:0000256" key="2">
    <source>
        <dbReference type="ARBA" id="ARBA00022606"/>
    </source>
</evidence>
<gene>
    <name evidence="4" type="ORF">RR46_02149</name>
</gene>
<dbReference type="SMART" id="SM01017">
    <property type="entry name" value="Arrestin_C"/>
    <property type="match status" value="1"/>
</dbReference>
<dbReference type="Pfam" id="PF00339">
    <property type="entry name" value="Arrestin_N"/>
    <property type="match status" value="1"/>
</dbReference>
<evidence type="ECO:0000313" key="4">
    <source>
        <dbReference type="EMBL" id="KPJ05533.1"/>
    </source>
</evidence>
<organism evidence="4 5">
    <name type="scientific">Papilio xuthus</name>
    <name type="common">Asian swallowtail butterfly</name>
    <dbReference type="NCBI Taxonomy" id="66420"/>
    <lineage>
        <taxon>Eukaryota</taxon>
        <taxon>Metazoa</taxon>
        <taxon>Ecdysozoa</taxon>
        <taxon>Arthropoda</taxon>
        <taxon>Hexapoda</taxon>
        <taxon>Insecta</taxon>
        <taxon>Pterygota</taxon>
        <taxon>Neoptera</taxon>
        <taxon>Endopterygota</taxon>
        <taxon>Lepidoptera</taxon>
        <taxon>Glossata</taxon>
        <taxon>Ditrysia</taxon>
        <taxon>Papilionoidea</taxon>
        <taxon>Papilionidae</taxon>
        <taxon>Papilioninae</taxon>
        <taxon>Papilio</taxon>
    </lineage>
</organism>
<evidence type="ECO:0000256" key="1">
    <source>
        <dbReference type="ARBA" id="ARBA00005298"/>
    </source>
</evidence>
<dbReference type="AlphaFoldDB" id="A0A194QIZ9"/>
<evidence type="ECO:0000313" key="5">
    <source>
        <dbReference type="Proteomes" id="UP000053268"/>
    </source>
</evidence>
<feature type="domain" description="Arrestin C-terminal-like" evidence="3">
    <location>
        <begin position="322"/>
        <end position="460"/>
    </location>
</feature>
<keyword evidence="5" id="KW-1185">Reference proteome</keyword>
<name>A0A194QIZ9_PAPXU</name>
<dbReference type="Proteomes" id="UP000053268">
    <property type="component" value="Unassembled WGS sequence"/>
</dbReference>
<dbReference type="InterPro" id="IPR014752">
    <property type="entry name" value="Arrestin-like_C"/>
</dbReference>
<dbReference type="GO" id="GO:0015031">
    <property type="term" value="P:protein transport"/>
    <property type="evidence" value="ECO:0007669"/>
    <property type="project" value="TreeGrafter"/>
</dbReference>
<proteinExistence type="inferred from homology"/>